<evidence type="ECO:0000256" key="1">
    <source>
        <dbReference type="SAM" id="SignalP"/>
    </source>
</evidence>
<dbReference type="Gene3D" id="3.60.10.10">
    <property type="entry name" value="Endonuclease/exonuclease/phosphatase"/>
    <property type="match status" value="1"/>
</dbReference>
<dbReference type="PANTHER" id="PTHR42834">
    <property type="entry name" value="ENDONUCLEASE/EXONUCLEASE/PHOSPHATASE FAMILY PROTEIN (AFU_ORTHOLOGUE AFUA_3G09210)"/>
    <property type="match status" value="1"/>
</dbReference>
<dbReference type="CDD" id="cd10283">
    <property type="entry name" value="MnuA_DNase1-like"/>
    <property type="match status" value="1"/>
</dbReference>
<dbReference type="GO" id="GO:0004519">
    <property type="term" value="F:endonuclease activity"/>
    <property type="evidence" value="ECO:0007669"/>
    <property type="project" value="UniProtKB-KW"/>
</dbReference>
<feature type="chain" id="PRO_5030510046" evidence="1">
    <location>
        <begin position="29"/>
        <end position="1001"/>
    </location>
</feature>
<keyword evidence="3" id="KW-0255">Endonuclease</keyword>
<dbReference type="SUPFAM" id="SSF74853">
    <property type="entry name" value="Lamin A/C globular tail domain"/>
    <property type="match status" value="1"/>
</dbReference>
<keyword evidence="3" id="KW-0378">Hydrolase</keyword>
<dbReference type="CDD" id="cd04486">
    <property type="entry name" value="YhcR_OBF_like"/>
    <property type="match status" value="1"/>
</dbReference>
<dbReference type="Pfam" id="PF03372">
    <property type="entry name" value="Exo_endo_phos"/>
    <property type="match status" value="1"/>
</dbReference>
<comment type="caution">
    <text evidence="3">The sequence shown here is derived from an EMBL/GenBank/DDBJ whole genome shotgun (WGS) entry which is preliminary data.</text>
</comment>
<accession>A0A7X4KNL9</accession>
<proteinExistence type="predicted"/>
<dbReference type="NCBIfam" id="NF033681">
    <property type="entry name" value="ExeM_NucH_DNase"/>
    <property type="match status" value="1"/>
</dbReference>
<dbReference type="EMBL" id="WWCU01000013">
    <property type="protein sequence ID" value="MYN08306.1"/>
    <property type="molecule type" value="Genomic_DNA"/>
</dbReference>
<dbReference type="PANTHER" id="PTHR42834:SF1">
    <property type="entry name" value="ENDONUCLEASE_EXONUCLEASE_PHOSPHATASE FAMILY PROTEIN (AFU_ORTHOLOGUE AFUA_3G09210)"/>
    <property type="match status" value="1"/>
</dbReference>
<dbReference type="InterPro" id="IPR036691">
    <property type="entry name" value="Endo/exonu/phosph_ase_sf"/>
</dbReference>
<keyword evidence="3" id="KW-0540">Nuclease</keyword>
<keyword evidence="4" id="KW-1185">Reference proteome</keyword>
<dbReference type="Pfam" id="PF00932">
    <property type="entry name" value="LTD"/>
    <property type="match status" value="1"/>
</dbReference>
<protein>
    <submittedName>
        <fullName evidence="3">ExeM/NucH family extracellular endonuclease</fullName>
    </submittedName>
</protein>
<dbReference type="Proteomes" id="UP000450676">
    <property type="component" value="Unassembled WGS sequence"/>
</dbReference>
<sequence>MKPSAPAAPGRLTVLAALLASLSAPALADSAVVISQVYGAGGNGTGSGAALLKHDFIELYNRSSTAVSLNGWSVQYASATGNSWAVTPLTNVMLQPGQYYMVQEAAGAGGTATTVTADKVGTLAMAAGAGKVALSNTTTAFTVVNPSGAALVDLVGYGSTANFSEGNAPTGTLGNLTAALRKGNGCTDTDNNGADFEVLAPNPRNTSVILACGATVVKPIVATCPSTLSVAQGYSGSVPLSATDEDSIVTGARISAGALAGIGLDGFTAAGAVGGTANVSLSAASNLGVGSYPVTIEFSNDGNQFATCPVTVKVTGLATPTKTIPQIQGASTGDTPSPYANTVQTAEGVVTLKVSNGFFMQDPVGDNDVTSSDGIFVFTSTAPTVQVGQIARVTGLVYEYVPTGAKRSYTEFKDVSAVVPMGDGPAITPVNVELGDNLAQVEGMLVRFNRPLTVNQAEFLGDRGELTLANGRLEVPTNRYPARSPEALALAASNAAGMIVLDDGLFVTPPTIPYIGQDGTVRVGDTVTDLVGVIDFGAAGGSITTFKLQPVSPPVFSRTNPREDAPVLAPGNVKVASANVLNFFTTFTNGRNVEGQTTPGCKVGSTTTLSNCRGADNLAEFERQRDKIVAELKAIDADVYGLMEIQNNGDYAVTYLTNALNAAVGSPVYAVVPAPAATGTDAIRVAMIYKPSRLTLVGGALSDDDSVNNRPPMAQTFQANNGEKFSLVVNHLKSKGSCPSGTGLDADKGDSQSCWNNTRKLQAARLVNSFVPQVVAAAGDPDVLLIGDMNSYGMEDPVFVMTNAGFVNQLERFVRPQGMPYSYVFGSNSGYLDHALASASLSPQVAGAAEWHLNADEPTVIDYNTDGKPQDLYNALAYRASDHDPVVVSLNLQPKFVDLGASVKMTQISAIYNRMTQKYVGSVNVTNTSAAPLSGPFIVKLNALTAGVTLDNASGTQDGAPYVNVAGATLAPGATMNVQLIFTNPSRGVFGYSPKFYSGTF</sequence>
<organism evidence="3 4">
    <name type="scientific">Pseudoduganella aquatica</name>
    <dbReference type="NCBI Taxonomy" id="2660641"/>
    <lineage>
        <taxon>Bacteria</taxon>
        <taxon>Pseudomonadati</taxon>
        <taxon>Pseudomonadota</taxon>
        <taxon>Betaproteobacteria</taxon>
        <taxon>Burkholderiales</taxon>
        <taxon>Oxalobacteraceae</taxon>
        <taxon>Telluria group</taxon>
        <taxon>Pseudoduganella</taxon>
    </lineage>
</organism>
<dbReference type="PROSITE" id="PS51841">
    <property type="entry name" value="LTD"/>
    <property type="match status" value="1"/>
</dbReference>
<name>A0A7X4KNL9_9BURK</name>
<dbReference type="InterPro" id="IPR001322">
    <property type="entry name" value="Lamin_tail_dom"/>
</dbReference>
<evidence type="ECO:0000313" key="3">
    <source>
        <dbReference type="EMBL" id="MYN08306.1"/>
    </source>
</evidence>
<dbReference type="InterPro" id="IPR047971">
    <property type="entry name" value="ExeM-like"/>
</dbReference>
<reference evidence="3 4" key="1">
    <citation type="submission" date="2019-12" db="EMBL/GenBank/DDBJ databases">
        <title>Novel species isolated from a subtropical stream in China.</title>
        <authorList>
            <person name="Lu H."/>
        </authorList>
    </citation>
    <scope>NUCLEOTIDE SEQUENCE [LARGE SCALE GENOMIC DNA]</scope>
    <source>
        <strain evidence="3 4">FT127W</strain>
    </source>
</reference>
<dbReference type="SUPFAM" id="SSF56219">
    <property type="entry name" value="DNase I-like"/>
    <property type="match status" value="1"/>
</dbReference>
<dbReference type="Gene3D" id="2.60.40.1260">
    <property type="entry name" value="Lamin Tail domain"/>
    <property type="match status" value="1"/>
</dbReference>
<dbReference type="InterPro" id="IPR005135">
    <property type="entry name" value="Endo/exonuclease/phosphatase"/>
</dbReference>
<gene>
    <name evidence="3" type="ORF">GTP77_13275</name>
</gene>
<dbReference type="InterPro" id="IPR036415">
    <property type="entry name" value="Lamin_tail_dom_sf"/>
</dbReference>
<feature type="domain" description="LTD" evidence="2">
    <location>
        <begin position="23"/>
        <end position="159"/>
    </location>
</feature>
<keyword evidence="1" id="KW-0732">Signal</keyword>
<dbReference type="AlphaFoldDB" id="A0A7X4KNL9"/>
<dbReference type="RefSeq" id="WP_161072639.1">
    <property type="nucleotide sequence ID" value="NZ_WWCU01000013.1"/>
</dbReference>
<feature type="signal peptide" evidence="1">
    <location>
        <begin position="1"/>
        <end position="28"/>
    </location>
</feature>
<evidence type="ECO:0000259" key="2">
    <source>
        <dbReference type="PROSITE" id="PS51841"/>
    </source>
</evidence>
<evidence type="ECO:0000313" key="4">
    <source>
        <dbReference type="Proteomes" id="UP000450676"/>
    </source>
</evidence>